<name>A0ABQ8JTA8_DERPT</name>
<dbReference type="InterPro" id="IPR003439">
    <property type="entry name" value="ABC_transporter-like_ATP-bd"/>
</dbReference>
<feature type="transmembrane region" description="Helical" evidence="7">
    <location>
        <begin position="586"/>
        <end position="611"/>
    </location>
</feature>
<proteinExistence type="inferred from homology"/>
<feature type="domain" description="ABC transporter" evidence="8">
    <location>
        <begin position="95"/>
        <end position="357"/>
    </location>
</feature>
<keyword evidence="5 7" id="KW-1133">Transmembrane helix</keyword>
<dbReference type="InterPro" id="IPR050352">
    <property type="entry name" value="ABCG_transporters"/>
</dbReference>
<dbReference type="PANTHER" id="PTHR48041">
    <property type="entry name" value="ABC TRANSPORTER G FAMILY MEMBER 28"/>
    <property type="match status" value="1"/>
</dbReference>
<keyword evidence="3" id="KW-0813">Transport</keyword>
<dbReference type="SUPFAM" id="SSF52540">
    <property type="entry name" value="P-loop containing nucleoside triphosphate hydrolases"/>
    <property type="match status" value="1"/>
</dbReference>
<comment type="caution">
    <text evidence="9">The sequence shown here is derived from an EMBL/GenBank/DDBJ whole genome shotgun (WGS) entry which is preliminary data.</text>
</comment>
<evidence type="ECO:0000259" key="8">
    <source>
        <dbReference type="PROSITE" id="PS50893"/>
    </source>
</evidence>
<evidence type="ECO:0000313" key="10">
    <source>
        <dbReference type="Proteomes" id="UP000887458"/>
    </source>
</evidence>
<feature type="transmembrane region" description="Helical" evidence="7">
    <location>
        <begin position="545"/>
        <end position="565"/>
    </location>
</feature>
<evidence type="ECO:0000256" key="3">
    <source>
        <dbReference type="ARBA" id="ARBA00022448"/>
    </source>
</evidence>
<organism evidence="9 10">
    <name type="scientific">Dermatophagoides pteronyssinus</name>
    <name type="common">European house dust mite</name>
    <dbReference type="NCBI Taxonomy" id="6956"/>
    <lineage>
        <taxon>Eukaryota</taxon>
        <taxon>Metazoa</taxon>
        <taxon>Ecdysozoa</taxon>
        <taxon>Arthropoda</taxon>
        <taxon>Chelicerata</taxon>
        <taxon>Arachnida</taxon>
        <taxon>Acari</taxon>
        <taxon>Acariformes</taxon>
        <taxon>Sarcoptiformes</taxon>
        <taxon>Astigmata</taxon>
        <taxon>Psoroptidia</taxon>
        <taxon>Analgoidea</taxon>
        <taxon>Pyroglyphidae</taxon>
        <taxon>Dermatophagoidinae</taxon>
        <taxon>Dermatophagoides</taxon>
    </lineage>
</organism>
<feature type="transmembrane region" description="Helical" evidence="7">
    <location>
        <begin position="399"/>
        <end position="421"/>
    </location>
</feature>
<dbReference type="PANTHER" id="PTHR48041:SF139">
    <property type="entry name" value="PROTEIN SCARLET"/>
    <property type="match status" value="1"/>
</dbReference>
<reference evidence="9 10" key="1">
    <citation type="journal article" date="2018" name="J. Allergy Clin. Immunol.">
        <title>High-quality assembly of Dermatophagoides pteronyssinus genome and transcriptome reveals a wide range of novel allergens.</title>
        <authorList>
            <person name="Liu X.Y."/>
            <person name="Yang K.Y."/>
            <person name="Wang M.Q."/>
            <person name="Kwok J.S."/>
            <person name="Zeng X."/>
            <person name="Yang Z."/>
            <person name="Xiao X.J."/>
            <person name="Lau C.P."/>
            <person name="Li Y."/>
            <person name="Huang Z.M."/>
            <person name="Ba J.G."/>
            <person name="Yim A.K."/>
            <person name="Ouyang C.Y."/>
            <person name="Ngai S.M."/>
            <person name="Chan T.F."/>
            <person name="Leung E.L."/>
            <person name="Liu L."/>
            <person name="Liu Z.G."/>
            <person name="Tsui S.K."/>
        </authorList>
    </citation>
    <scope>NUCLEOTIDE SEQUENCE [LARGE SCALE GENOMIC DNA]</scope>
    <source>
        <strain evidence="9">Derp</strain>
    </source>
</reference>
<evidence type="ECO:0000256" key="2">
    <source>
        <dbReference type="ARBA" id="ARBA00005814"/>
    </source>
</evidence>
<keyword evidence="6 7" id="KW-0472">Membrane</keyword>
<reference evidence="9 10" key="2">
    <citation type="journal article" date="2022" name="Mol. Biol. Evol.">
        <title>Comparative Genomics Reveals Insights into the Divergent Evolution of Astigmatic Mites and Household Pest Adaptations.</title>
        <authorList>
            <person name="Xiong Q."/>
            <person name="Wan A.T."/>
            <person name="Liu X."/>
            <person name="Fung C.S."/>
            <person name="Xiao X."/>
            <person name="Malainual N."/>
            <person name="Hou J."/>
            <person name="Wang L."/>
            <person name="Wang M."/>
            <person name="Yang K.Y."/>
            <person name="Cui Y."/>
            <person name="Leung E.L."/>
            <person name="Nong W."/>
            <person name="Shin S.K."/>
            <person name="Au S.W."/>
            <person name="Jeong K.Y."/>
            <person name="Chew F.T."/>
            <person name="Hui J.H."/>
            <person name="Leung T.F."/>
            <person name="Tungtrongchitr A."/>
            <person name="Zhong N."/>
            <person name="Liu Z."/>
            <person name="Tsui S.K."/>
        </authorList>
    </citation>
    <scope>NUCLEOTIDE SEQUENCE [LARGE SCALE GENOMIC DNA]</scope>
    <source>
        <strain evidence="9">Derp</strain>
    </source>
</reference>
<comment type="similarity">
    <text evidence="2">Belongs to the ABC transporter superfamily. ABCG family. Eye pigment precursor importer (TC 3.A.1.204) subfamily.</text>
</comment>
<evidence type="ECO:0000256" key="5">
    <source>
        <dbReference type="ARBA" id="ARBA00022989"/>
    </source>
</evidence>
<keyword evidence="10" id="KW-1185">Reference proteome</keyword>
<dbReference type="EMBL" id="NJHN03000017">
    <property type="protein sequence ID" value="KAH9425685.1"/>
    <property type="molecule type" value="Genomic_DNA"/>
</dbReference>
<evidence type="ECO:0000256" key="1">
    <source>
        <dbReference type="ARBA" id="ARBA00004141"/>
    </source>
</evidence>
<dbReference type="Pfam" id="PF01061">
    <property type="entry name" value="ABC2_membrane"/>
    <property type="match status" value="1"/>
</dbReference>
<gene>
    <name evidence="9" type="primary">wht-4_8</name>
    <name evidence="9" type="ORF">DERP_004902</name>
</gene>
<feature type="transmembrane region" description="Helical" evidence="7">
    <location>
        <begin position="745"/>
        <end position="763"/>
    </location>
</feature>
<evidence type="ECO:0000313" key="9">
    <source>
        <dbReference type="EMBL" id="KAH9425685.1"/>
    </source>
</evidence>
<feature type="transmembrane region" description="Helical" evidence="7">
    <location>
        <begin position="661"/>
        <end position="681"/>
    </location>
</feature>
<protein>
    <submittedName>
        <fullName evidence="9">ABC protein, sub ABCG</fullName>
    </submittedName>
</protein>
<feature type="transmembrane region" description="Helical" evidence="7">
    <location>
        <begin position="433"/>
        <end position="456"/>
    </location>
</feature>
<dbReference type="InterPro" id="IPR027417">
    <property type="entry name" value="P-loop_NTPase"/>
</dbReference>
<feature type="transmembrane region" description="Helical" evidence="7">
    <location>
        <begin position="631"/>
        <end position="654"/>
    </location>
</feature>
<dbReference type="PROSITE" id="PS50893">
    <property type="entry name" value="ABC_TRANSPORTER_2"/>
    <property type="match status" value="1"/>
</dbReference>
<keyword evidence="4 7" id="KW-0812">Transmembrane</keyword>
<comment type="subcellular location">
    <subcellularLocation>
        <location evidence="1">Membrane</location>
        <topology evidence="1">Multi-pass membrane protein</topology>
    </subcellularLocation>
</comment>
<dbReference type="InterPro" id="IPR013525">
    <property type="entry name" value="ABC2_TM"/>
</dbReference>
<dbReference type="Gene3D" id="3.40.50.300">
    <property type="entry name" value="P-loop containing nucleotide triphosphate hydrolases"/>
    <property type="match status" value="1"/>
</dbReference>
<dbReference type="Proteomes" id="UP000887458">
    <property type="component" value="Unassembled WGS sequence"/>
</dbReference>
<evidence type="ECO:0000256" key="4">
    <source>
        <dbReference type="ARBA" id="ARBA00022692"/>
    </source>
</evidence>
<evidence type="ECO:0000256" key="6">
    <source>
        <dbReference type="ARBA" id="ARBA00023136"/>
    </source>
</evidence>
<accession>A0ABQ8JTA8</accession>
<dbReference type="Pfam" id="PF00005">
    <property type="entry name" value="ABC_tran"/>
    <property type="match status" value="1"/>
</dbReference>
<sequence>MMIPLLIDQLLTAIMHHDNGDECCESSQCQSNFGLFGWVAQCCDDRHCECQTKQLLSVISEMENTDSVESYESIINPYQDQEVIRHRKFVSHIGIAFIDLKFVEKKFMHPPRTILRKINGQLNYGTLNGIFGPRNCGKTSLLKCLSGRNNRGLDAGTMLFFNPDVSIKVFFLENAIYNNILVSMTVKEVLDYAFLFRHPWASREQRYSTVKEVLTNLQLQELADIRITECTAEERVKTQVAMGLSSLDKPNMLFMEEPLTHLDNVSVENVRKKLPTNDLMIINDLIFKKSFQFVNLMKQMSRVYSISVNLSIGHMVDSDVLSVFDKLYVLSRGGLCIYEGSVEHMSLFLRESGVIIQSSIQTPIERLIKIASKPNELTVRVANRVFSTRHDILHSAKKYGVLLEFGIQPHLLPISLINIWHLFRRSLVHKYRYYWKSILFEYWALIAAIVLLVLLFDNGIGEPDSCYDPIDTSGNLGGINHDRMIGKNISKNRILAVKKPQSILYGRLILLDRSSISNTTLDKFLRNENVITIHGQHLIEQNLKFLFLTTVLMTLSHFLVSVFALNEEIIVACNEHRNGLININSFILAQTVAYMVMPTINTLTCSALAYYLQYPNIDYGQPFHQDQWRFWLYFLSQFAGVACAQNLCLVISAISVSNARLANVITFIAAIVLITFAGYLIPVQNYDNTWLRSLTEISFVKQSYQLTLVTWYGLGRCGVANQTRSFVLEQMNLVGEQFDGYERNLLIISIHFTLFFFLFWLIVTQSVSFTVKASHINQQQTIDSDHDSNEDDPNQMIEWDEEKFQKIL</sequence>
<evidence type="ECO:0000256" key="7">
    <source>
        <dbReference type="SAM" id="Phobius"/>
    </source>
</evidence>